<sequence length="83" mass="9112">MAPMTVVGSMAGIKRCLSQVSMLAFKASTSGEEAWAHTWTRYCPQVNQQLTPSTLFKISAMKKIDLIKVVIGMAKFNALAFKT</sequence>
<evidence type="ECO:0000313" key="1">
    <source>
        <dbReference type="EMBL" id="KAJ8977747.1"/>
    </source>
</evidence>
<accession>A0ABQ9JJ97</accession>
<gene>
    <name evidence="1" type="ORF">NQ317_001110</name>
</gene>
<evidence type="ECO:0000313" key="2">
    <source>
        <dbReference type="Proteomes" id="UP001162164"/>
    </source>
</evidence>
<dbReference type="EMBL" id="JAPWTJ010000512">
    <property type="protein sequence ID" value="KAJ8977747.1"/>
    <property type="molecule type" value="Genomic_DNA"/>
</dbReference>
<dbReference type="Proteomes" id="UP001162164">
    <property type="component" value="Unassembled WGS sequence"/>
</dbReference>
<name>A0ABQ9JJ97_9CUCU</name>
<protein>
    <submittedName>
        <fullName evidence="1">Uncharacterized protein</fullName>
    </submittedName>
</protein>
<organism evidence="1 2">
    <name type="scientific">Molorchus minor</name>
    <dbReference type="NCBI Taxonomy" id="1323400"/>
    <lineage>
        <taxon>Eukaryota</taxon>
        <taxon>Metazoa</taxon>
        <taxon>Ecdysozoa</taxon>
        <taxon>Arthropoda</taxon>
        <taxon>Hexapoda</taxon>
        <taxon>Insecta</taxon>
        <taxon>Pterygota</taxon>
        <taxon>Neoptera</taxon>
        <taxon>Endopterygota</taxon>
        <taxon>Coleoptera</taxon>
        <taxon>Polyphaga</taxon>
        <taxon>Cucujiformia</taxon>
        <taxon>Chrysomeloidea</taxon>
        <taxon>Cerambycidae</taxon>
        <taxon>Lamiinae</taxon>
        <taxon>Monochamini</taxon>
        <taxon>Molorchus</taxon>
    </lineage>
</organism>
<keyword evidence="2" id="KW-1185">Reference proteome</keyword>
<proteinExistence type="predicted"/>
<comment type="caution">
    <text evidence="1">The sequence shown here is derived from an EMBL/GenBank/DDBJ whole genome shotgun (WGS) entry which is preliminary data.</text>
</comment>
<reference evidence="1" key="1">
    <citation type="journal article" date="2023" name="Insect Mol. Biol.">
        <title>Genome sequencing provides insights into the evolution of gene families encoding plant cell wall-degrading enzymes in longhorned beetles.</title>
        <authorList>
            <person name="Shin N.R."/>
            <person name="Okamura Y."/>
            <person name="Kirsch R."/>
            <person name="Pauchet Y."/>
        </authorList>
    </citation>
    <scope>NUCLEOTIDE SEQUENCE</scope>
    <source>
        <strain evidence="1">MMC_N1</strain>
    </source>
</reference>